<protein>
    <submittedName>
        <fullName evidence="1">Uncharacterized protein</fullName>
    </submittedName>
</protein>
<comment type="caution">
    <text evidence="1">The sequence shown here is derived from an EMBL/GenBank/DDBJ whole genome shotgun (WGS) entry which is preliminary data.</text>
</comment>
<name>A0ACB9CSK0_CICIN</name>
<proteinExistence type="predicted"/>
<evidence type="ECO:0000313" key="2">
    <source>
        <dbReference type="Proteomes" id="UP001055811"/>
    </source>
</evidence>
<gene>
    <name evidence="1" type="ORF">L2E82_27284</name>
</gene>
<reference evidence="1 2" key="2">
    <citation type="journal article" date="2022" name="Mol. Ecol. Resour.">
        <title>The genomes of chicory, endive, great burdock and yacon provide insights into Asteraceae paleo-polyploidization history and plant inulin production.</title>
        <authorList>
            <person name="Fan W."/>
            <person name="Wang S."/>
            <person name="Wang H."/>
            <person name="Wang A."/>
            <person name="Jiang F."/>
            <person name="Liu H."/>
            <person name="Zhao H."/>
            <person name="Xu D."/>
            <person name="Zhang Y."/>
        </authorList>
    </citation>
    <scope>NUCLEOTIDE SEQUENCE [LARGE SCALE GENOMIC DNA]</scope>
    <source>
        <strain evidence="2">cv. Punajuju</strain>
        <tissue evidence="1">Leaves</tissue>
    </source>
</reference>
<accession>A0ACB9CSK0</accession>
<sequence length="387" mass="42978">MHLVFLCLVLTSLVTGATWPPSPHHHHRVVVKFAEEPDGNTKVSVLQREDSGVGANGFSGTPRELLGKCSDKLASVIEKTKNMVTGKTHEGLNKFHNFEEQAKEVIDEAVGGVGDHEVKLSEKLSEKLKAVGEKTKEMAKMTLGAITIGDSTEGTLKDSALKMEQWDLIDSPKRIGEDIQSNASRKVEEGVEEVKETVEIVKETSLNDLLTRSTKKVTVLVDNIQSVISWCHLLGFSTAYGMGVWVTFFTSCVLGKCLPKRQYGMIVDKLYMVYSRAMTYCVGAALIGYLVSRGRRVFFLCNKMELFQGFNLLSALLMSLTNLMFLEPRAKQLSIERKKIKEDGGTKSVVAEELKKLNTYSSTLNVSTMVVLTWHLAYIGQLLQARH</sequence>
<dbReference type="Proteomes" id="UP001055811">
    <property type="component" value="Linkage Group LG05"/>
</dbReference>
<dbReference type="EMBL" id="CM042013">
    <property type="protein sequence ID" value="KAI3737287.1"/>
    <property type="molecule type" value="Genomic_DNA"/>
</dbReference>
<reference evidence="2" key="1">
    <citation type="journal article" date="2022" name="Mol. Ecol. Resour.">
        <title>The genomes of chicory, endive, great burdock and yacon provide insights into Asteraceae palaeo-polyploidization history and plant inulin production.</title>
        <authorList>
            <person name="Fan W."/>
            <person name="Wang S."/>
            <person name="Wang H."/>
            <person name="Wang A."/>
            <person name="Jiang F."/>
            <person name="Liu H."/>
            <person name="Zhao H."/>
            <person name="Xu D."/>
            <person name="Zhang Y."/>
        </authorList>
    </citation>
    <scope>NUCLEOTIDE SEQUENCE [LARGE SCALE GENOMIC DNA]</scope>
    <source>
        <strain evidence="2">cv. Punajuju</strain>
    </source>
</reference>
<keyword evidence="2" id="KW-1185">Reference proteome</keyword>
<evidence type="ECO:0000313" key="1">
    <source>
        <dbReference type="EMBL" id="KAI3737287.1"/>
    </source>
</evidence>
<organism evidence="1 2">
    <name type="scientific">Cichorium intybus</name>
    <name type="common">Chicory</name>
    <dbReference type="NCBI Taxonomy" id="13427"/>
    <lineage>
        <taxon>Eukaryota</taxon>
        <taxon>Viridiplantae</taxon>
        <taxon>Streptophyta</taxon>
        <taxon>Embryophyta</taxon>
        <taxon>Tracheophyta</taxon>
        <taxon>Spermatophyta</taxon>
        <taxon>Magnoliopsida</taxon>
        <taxon>eudicotyledons</taxon>
        <taxon>Gunneridae</taxon>
        <taxon>Pentapetalae</taxon>
        <taxon>asterids</taxon>
        <taxon>campanulids</taxon>
        <taxon>Asterales</taxon>
        <taxon>Asteraceae</taxon>
        <taxon>Cichorioideae</taxon>
        <taxon>Cichorieae</taxon>
        <taxon>Cichoriinae</taxon>
        <taxon>Cichorium</taxon>
    </lineage>
</organism>